<dbReference type="Gene3D" id="3.30.590.10">
    <property type="entry name" value="Glutamine synthetase/guanido kinase, catalytic domain"/>
    <property type="match status" value="1"/>
</dbReference>
<dbReference type="Gene3D" id="3.10.20.70">
    <property type="entry name" value="Glutamine synthetase, N-terminal domain"/>
    <property type="match status" value="1"/>
</dbReference>
<protein>
    <recommendedName>
        <fullName evidence="4">GS beta-grasp domain-containing protein</fullName>
    </recommendedName>
</protein>
<keyword evidence="1" id="KW-0436">Ligase</keyword>
<dbReference type="GO" id="GO:0005524">
    <property type="term" value="F:ATP binding"/>
    <property type="evidence" value="ECO:0007669"/>
    <property type="project" value="UniProtKB-KW"/>
</dbReference>
<evidence type="ECO:0000313" key="5">
    <source>
        <dbReference type="EMBL" id="SVE46469.1"/>
    </source>
</evidence>
<dbReference type="InterPro" id="IPR036651">
    <property type="entry name" value="Gln_synt_N_sf"/>
</dbReference>
<proteinExistence type="predicted"/>
<feature type="domain" description="GS beta-grasp" evidence="4">
    <location>
        <begin position="6"/>
        <end position="98"/>
    </location>
</feature>
<dbReference type="InterPro" id="IPR008147">
    <property type="entry name" value="Gln_synt_N"/>
</dbReference>
<feature type="non-terminal residue" evidence="5">
    <location>
        <position position="175"/>
    </location>
</feature>
<dbReference type="EMBL" id="UINC01219136">
    <property type="protein sequence ID" value="SVE46469.1"/>
    <property type="molecule type" value="Genomic_DNA"/>
</dbReference>
<evidence type="ECO:0000256" key="1">
    <source>
        <dbReference type="ARBA" id="ARBA00022598"/>
    </source>
</evidence>
<keyword evidence="3" id="KW-0067">ATP-binding</keyword>
<evidence type="ECO:0000259" key="4">
    <source>
        <dbReference type="Pfam" id="PF16952"/>
    </source>
</evidence>
<evidence type="ECO:0000256" key="3">
    <source>
        <dbReference type="ARBA" id="ARBA00022840"/>
    </source>
</evidence>
<dbReference type="GO" id="GO:0006542">
    <property type="term" value="P:glutamine biosynthetic process"/>
    <property type="evidence" value="ECO:0007669"/>
    <property type="project" value="InterPro"/>
</dbReference>
<evidence type="ECO:0000256" key="2">
    <source>
        <dbReference type="ARBA" id="ARBA00022741"/>
    </source>
</evidence>
<accession>A0A383DQ73</accession>
<dbReference type="AlphaFoldDB" id="A0A383DQ73"/>
<organism evidence="5">
    <name type="scientific">marine metagenome</name>
    <dbReference type="NCBI Taxonomy" id="408172"/>
    <lineage>
        <taxon>unclassified sequences</taxon>
        <taxon>metagenomes</taxon>
        <taxon>ecological metagenomes</taxon>
    </lineage>
</organism>
<dbReference type="PANTHER" id="PTHR43785">
    <property type="entry name" value="GAMMA-GLUTAMYLPUTRESCINE SYNTHETASE"/>
    <property type="match status" value="1"/>
</dbReference>
<name>A0A383DQ73_9ZZZZ</name>
<gene>
    <name evidence="5" type="ORF">METZ01_LOCUS499323</name>
</gene>
<sequence length="175" mass="19084">MSESGLIYLLWSDLVGMTRTRGVPLQDFDRRLESGLGWACAGQAMTPFEHLADNPWGPVEEVRQIPDPETRFKIPAADGYPALHAVLCDSRPAPGEEWGACVRSFCRNAVSDLKAETGLDLIAAFELEFLLEGPDFITEAPFSFAAARAQHGLLTSLQDMLCAAGVAPETVEPEY</sequence>
<dbReference type="GO" id="GO:0004356">
    <property type="term" value="F:glutamine synthetase activity"/>
    <property type="evidence" value="ECO:0007669"/>
    <property type="project" value="InterPro"/>
</dbReference>
<dbReference type="Pfam" id="PF16952">
    <property type="entry name" value="Gln-synt_N_2"/>
    <property type="match status" value="1"/>
</dbReference>
<reference evidence="5" key="1">
    <citation type="submission" date="2018-05" db="EMBL/GenBank/DDBJ databases">
        <authorList>
            <person name="Lanie J.A."/>
            <person name="Ng W.-L."/>
            <person name="Kazmierczak K.M."/>
            <person name="Andrzejewski T.M."/>
            <person name="Davidsen T.M."/>
            <person name="Wayne K.J."/>
            <person name="Tettelin H."/>
            <person name="Glass J.I."/>
            <person name="Rusch D."/>
            <person name="Podicherti R."/>
            <person name="Tsui H.-C.T."/>
            <person name="Winkler M.E."/>
        </authorList>
    </citation>
    <scope>NUCLEOTIDE SEQUENCE</scope>
</reference>
<keyword evidence="2" id="KW-0547">Nucleotide-binding</keyword>
<dbReference type="PANTHER" id="PTHR43785:SF12">
    <property type="entry name" value="TYPE-1 GLUTAMINE SYNTHETASE 2"/>
    <property type="match status" value="1"/>
</dbReference>